<dbReference type="GO" id="GO:0003676">
    <property type="term" value="F:nucleic acid binding"/>
    <property type="evidence" value="ECO:0007669"/>
    <property type="project" value="InterPro"/>
</dbReference>
<evidence type="ECO:0000313" key="2">
    <source>
        <dbReference type="EMBL" id="GFY18794.1"/>
    </source>
</evidence>
<proteinExistence type="predicted"/>
<gene>
    <name evidence="2" type="ORF">TNCV_2400121</name>
</gene>
<dbReference type="EMBL" id="BMAU01021349">
    <property type="protein sequence ID" value="GFY18794.1"/>
    <property type="molecule type" value="Genomic_DNA"/>
</dbReference>
<dbReference type="GO" id="GO:0004523">
    <property type="term" value="F:RNA-DNA hybrid ribonuclease activity"/>
    <property type="evidence" value="ECO:0007669"/>
    <property type="project" value="InterPro"/>
</dbReference>
<dbReference type="Proteomes" id="UP000887159">
    <property type="component" value="Unassembled WGS sequence"/>
</dbReference>
<evidence type="ECO:0000313" key="3">
    <source>
        <dbReference type="Proteomes" id="UP000887159"/>
    </source>
</evidence>
<protein>
    <recommendedName>
        <fullName evidence="1">RNase H type-1 domain-containing protein</fullName>
    </recommendedName>
</protein>
<dbReference type="AlphaFoldDB" id="A0A8X6SRR7"/>
<comment type="caution">
    <text evidence="2">The sequence shown here is derived from an EMBL/GenBank/DDBJ whole genome shotgun (WGS) entry which is preliminary data.</text>
</comment>
<accession>A0A8X6SRR7</accession>
<feature type="domain" description="RNase H type-1" evidence="1">
    <location>
        <begin position="1"/>
        <end position="37"/>
    </location>
</feature>
<name>A0A8X6SRR7_TRICX</name>
<keyword evidence="3" id="KW-1185">Reference proteome</keyword>
<evidence type="ECO:0000259" key="1">
    <source>
        <dbReference type="PROSITE" id="PS50879"/>
    </source>
</evidence>
<dbReference type="InterPro" id="IPR036397">
    <property type="entry name" value="RNaseH_sf"/>
</dbReference>
<organism evidence="2 3">
    <name type="scientific">Trichonephila clavipes</name>
    <name type="common">Golden silk orbweaver</name>
    <name type="synonym">Nephila clavipes</name>
    <dbReference type="NCBI Taxonomy" id="2585209"/>
    <lineage>
        <taxon>Eukaryota</taxon>
        <taxon>Metazoa</taxon>
        <taxon>Ecdysozoa</taxon>
        <taxon>Arthropoda</taxon>
        <taxon>Chelicerata</taxon>
        <taxon>Arachnida</taxon>
        <taxon>Araneae</taxon>
        <taxon>Araneomorphae</taxon>
        <taxon>Entelegynae</taxon>
        <taxon>Araneoidea</taxon>
        <taxon>Nephilidae</taxon>
        <taxon>Trichonephila</taxon>
    </lineage>
</organism>
<dbReference type="SUPFAM" id="SSF53098">
    <property type="entry name" value="Ribonuclease H-like"/>
    <property type="match status" value="1"/>
</dbReference>
<dbReference type="Gene3D" id="3.30.420.10">
    <property type="entry name" value="Ribonuclease H-like superfamily/Ribonuclease H"/>
    <property type="match status" value="1"/>
</dbReference>
<reference evidence="2" key="1">
    <citation type="submission" date="2020-08" db="EMBL/GenBank/DDBJ databases">
        <title>Multicomponent nature underlies the extraordinary mechanical properties of spider dragline silk.</title>
        <authorList>
            <person name="Kono N."/>
            <person name="Nakamura H."/>
            <person name="Mori M."/>
            <person name="Yoshida Y."/>
            <person name="Ohtoshi R."/>
            <person name="Malay A.D."/>
            <person name="Moran D.A.P."/>
            <person name="Tomita M."/>
            <person name="Numata K."/>
            <person name="Arakawa K."/>
        </authorList>
    </citation>
    <scope>NUCLEOTIDE SEQUENCE</scope>
</reference>
<sequence length="88" mass="10315">MLWFYFFLDTIYFQWIPSHIGLNGNEIADSLAKSATAVALRGDACLTFAELCSIKRMELYALWIVFPAHPWCFAKNPRWCHQLYIPRD</sequence>
<dbReference type="PROSITE" id="PS50879">
    <property type="entry name" value="RNASE_H_1"/>
    <property type="match status" value="1"/>
</dbReference>
<dbReference type="InterPro" id="IPR002156">
    <property type="entry name" value="RNaseH_domain"/>
</dbReference>
<dbReference type="InterPro" id="IPR012337">
    <property type="entry name" value="RNaseH-like_sf"/>
</dbReference>